<gene>
    <name evidence="1" type="ORF">A9798_07585</name>
</gene>
<keyword evidence="2" id="KW-1185">Reference proteome</keyword>
<dbReference type="EMBL" id="CP016043">
    <property type="protein sequence ID" value="AOV96833.1"/>
    <property type="molecule type" value="Genomic_DNA"/>
</dbReference>
<protein>
    <submittedName>
        <fullName evidence="1">Uncharacterized protein</fullName>
    </submittedName>
</protein>
<organism evidence="1 2">
    <name type="scientific">Edwardsiella hoshinae</name>
    <dbReference type="NCBI Taxonomy" id="93378"/>
    <lineage>
        <taxon>Bacteria</taxon>
        <taxon>Pseudomonadati</taxon>
        <taxon>Pseudomonadota</taxon>
        <taxon>Gammaproteobacteria</taxon>
        <taxon>Enterobacterales</taxon>
        <taxon>Hafniaceae</taxon>
        <taxon>Edwardsiella</taxon>
    </lineage>
</organism>
<reference evidence="1 2" key="1">
    <citation type="submission" date="2016-06" db="EMBL/GenBank/DDBJ databases">
        <title>Complete genome sequence of Edwardsiella hoshinae ATCC 35051.</title>
        <authorList>
            <person name="Reichley S.R."/>
            <person name="Waldbieser G.C."/>
            <person name="Lawrence M.L."/>
            <person name="Griffin M.J."/>
        </authorList>
    </citation>
    <scope>NUCLEOTIDE SEQUENCE [LARGE SCALE GENOMIC DNA]</scope>
    <source>
        <strain evidence="1 2">ATCC 35051</strain>
    </source>
</reference>
<sequence>MSSLSSPKIIFLLNRLANERCVLFVYALSTSWPCLETDEGGLKHLHRDIPAAGTMASQGIFRYTAGYLYSSAIHSRLLSNIFQIKPIPVGFNICMSNVKLPEDLPFAVKRKNKTVNRPFLPQLAALKVPG</sequence>
<evidence type="ECO:0000313" key="1">
    <source>
        <dbReference type="EMBL" id="AOV96833.1"/>
    </source>
</evidence>
<name>A0ABM6EIQ8_9GAMM</name>
<evidence type="ECO:0000313" key="2">
    <source>
        <dbReference type="Proteomes" id="UP000175893"/>
    </source>
</evidence>
<proteinExistence type="predicted"/>
<dbReference type="Proteomes" id="UP000175893">
    <property type="component" value="Chromosome"/>
</dbReference>
<accession>A0ABM6EIQ8</accession>